<evidence type="ECO:0000313" key="7">
    <source>
        <dbReference type="EMBL" id="MBC3886939.1"/>
    </source>
</evidence>
<dbReference type="Proteomes" id="UP000616595">
    <property type="component" value="Unassembled WGS sequence"/>
</dbReference>
<feature type="binding site" evidence="6">
    <location>
        <position position="83"/>
    </location>
    <ligand>
        <name>S-adenosyl-L-methionine</name>
        <dbReference type="ChEBI" id="CHEBI:59789"/>
    </ligand>
</feature>
<name>A0A923KNB0_9FIRM</name>
<evidence type="ECO:0000256" key="2">
    <source>
        <dbReference type="ARBA" id="ARBA00022552"/>
    </source>
</evidence>
<feature type="binding site" evidence="6">
    <location>
        <position position="104"/>
    </location>
    <ligand>
        <name>S-adenosyl-L-methionine</name>
        <dbReference type="ChEBI" id="CHEBI:59789"/>
    </ligand>
</feature>
<evidence type="ECO:0000256" key="4">
    <source>
        <dbReference type="ARBA" id="ARBA00022679"/>
    </source>
</evidence>
<organism evidence="7 8">
    <name type="scientific">Acetobacterium paludosum</name>
    <dbReference type="NCBI Taxonomy" id="52693"/>
    <lineage>
        <taxon>Bacteria</taxon>
        <taxon>Bacillati</taxon>
        <taxon>Bacillota</taxon>
        <taxon>Clostridia</taxon>
        <taxon>Eubacteriales</taxon>
        <taxon>Eubacteriaceae</taxon>
        <taxon>Acetobacterium</taxon>
    </lineage>
</organism>
<comment type="function">
    <text evidence="6">Specifically methylates the N4 position of cytidine in position 1402 (C1402) of 16S rRNA.</text>
</comment>
<dbReference type="EC" id="2.1.1.199" evidence="6"/>
<dbReference type="NCBIfam" id="TIGR00006">
    <property type="entry name" value="16S rRNA (cytosine(1402)-N(4))-methyltransferase RsmH"/>
    <property type="match status" value="1"/>
</dbReference>
<evidence type="ECO:0000256" key="5">
    <source>
        <dbReference type="ARBA" id="ARBA00022691"/>
    </source>
</evidence>
<dbReference type="PANTHER" id="PTHR11265">
    <property type="entry name" value="S-ADENOSYL-METHYLTRANSFERASE MRAW"/>
    <property type="match status" value="1"/>
</dbReference>
<evidence type="ECO:0000256" key="1">
    <source>
        <dbReference type="ARBA" id="ARBA00010396"/>
    </source>
</evidence>
<dbReference type="GO" id="GO:0070475">
    <property type="term" value="P:rRNA base methylation"/>
    <property type="evidence" value="ECO:0007669"/>
    <property type="project" value="UniProtKB-UniRule"/>
</dbReference>
<comment type="similarity">
    <text evidence="1 6">Belongs to the methyltransferase superfamily. RsmH family.</text>
</comment>
<evidence type="ECO:0000256" key="3">
    <source>
        <dbReference type="ARBA" id="ARBA00022603"/>
    </source>
</evidence>
<keyword evidence="3 6" id="KW-0489">Methyltransferase</keyword>
<dbReference type="OrthoDB" id="9806637at2"/>
<dbReference type="PIRSF" id="PIRSF004486">
    <property type="entry name" value="MraW"/>
    <property type="match status" value="1"/>
</dbReference>
<dbReference type="AlphaFoldDB" id="A0A923KNB0"/>
<dbReference type="InterPro" id="IPR023397">
    <property type="entry name" value="SAM-dep_MeTrfase_MraW_recog"/>
</dbReference>
<dbReference type="Gene3D" id="1.10.150.170">
    <property type="entry name" value="Putative methyltransferase TM0872, insert domain"/>
    <property type="match status" value="1"/>
</dbReference>
<reference evidence="7" key="1">
    <citation type="submission" date="2019-10" db="EMBL/GenBank/DDBJ databases">
        <authorList>
            <person name="Ross D.E."/>
            <person name="Gulliver D."/>
        </authorList>
    </citation>
    <scope>NUCLEOTIDE SEQUENCE</scope>
    <source>
        <strain evidence="7">DER-2019</strain>
    </source>
</reference>
<evidence type="ECO:0000256" key="6">
    <source>
        <dbReference type="HAMAP-Rule" id="MF_01007"/>
    </source>
</evidence>
<dbReference type="InterPro" id="IPR002903">
    <property type="entry name" value="RsmH"/>
</dbReference>
<dbReference type="HAMAP" id="MF_01007">
    <property type="entry name" value="16SrRNA_methyltr_H"/>
    <property type="match status" value="1"/>
</dbReference>
<dbReference type="GO" id="GO:0071424">
    <property type="term" value="F:rRNA (cytosine-N4-)-methyltransferase activity"/>
    <property type="evidence" value="ECO:0007669"/>
    <property type="project" value="UniProtKB-UniRule"/>
</dbReference>
<dbReference type="PANTHER" id="PTHR11265:SF0">
    <property type="entry name" value="12S RRNA N4-METHYLCYTIDINE METHYLTRANSFERASE"/>
    <property type="match status" value="1"/>
</dbReference>
<comment type="catalytic activity">
    <reaction evidence="6">
        <text>cytidine(1402) in 16S rRNA + S-adenosyl-L-methionine = N(4)-methylcytidine(1402) in 16S rRNA + S-adenosyl-L-homocysteine + H(+)</text>
        <dbReference type="Rhea" id="RHEA:42928"/>
        <dbReference type="Rhea" id="RHEA-COMP:10286"/>
        <dbReference type="Rhea" id="RHEA-COMP:10287"/>
        <dbReference type="ChEBI" id="CHEBI:15378"/>
        <dbReference type="ChEBI" id="CHEBI:57856"/>
        <dbReference type="ChEBI" id="CHEBI:59789"/>
        <dbReference type="ChEBI" id="CHEBI:74506"/>
        <dbReference type="ChEBI" id="CHEBI:82748"/>
        <dbReference type="EC" id="2.1.1.199"/>
    </reaction>
</comment>
<keyword evidence="8" id="KW-1185">Reference proteome</keyword>
<dbReference type="SUPFAM" id="SSF53335">
    <property type="entry name" value="S-adenosyl-L-methionine-dependent methyltransferases"/>
    <property type="match status" value="1"/>
</dbReference>
<keyword evidence="4 6" id="KW-0808">Transferase</keyword>
<gene>
    <name evidence="6 7" type="primary">rsmH</name>
    <name evidence="7" type="ORF">GH810_01240</name>
</gene>
<proteinExistence type="inferred from homology"/>
<feature type="binding site" evidence="6">
    <location>
        <position position="111"/>
    </location>
    <ligand>
        <name>S-adenosyl-L-methionine</name>
        <dbReference type="ChEBI" id="CHEBI:59789"/>
    </ligand>
</feature>
<protein>
    <recommendedName>
        <fullName evidence="6">Ribosomal RNA small subunit methyltransferase H</fullName>
        <ecNumber evidence="6">2.1.1.199</ecNumber>
    </recommendedName>
    <alternativeName>
        <fullName evidence="6">16S rRNA m(4)C1402 methyltransferase</fullName>
    </alternativeName>
    <alternativeName>
        <fullName evidence="6">rRNA (cytosine-N(4)-)-methyltransferase RsmH</fullName>
    </alternativeName>
</protein>
<evidence type="ECO:0000313" key="8">
    <source>
        <dbReference type="Proteomes" id="UP000616595"/>
    </source>
</evidence>
<accession>A0A923KNB0</accession>
<keyword evidence="6" id="KW-0963">Cytoplasm</keyword>
<dbReference type="RefSeq" id="WP_148565558.1">
    <property type="nucleotide sequence ID" value="NZ_RXYA01000001.1"/>
</dbReference>
<dbReference type="SUPFAM" id="SSF81799">
    <property type="entry name" value="Putative methyltransferase TM0872, insert domain"/>
    <property type="match status" value="1"/>
</dbReference>
<comment type="caution">
    <text evidence="7">The sequence shown here is derived from an EMBL/GenBank/DDBJ whole genome shotgun (WGS) entry which is preliminary data.</text>
</comment>
<sequence>MKPNTFSHTSVLLRESIEGLCIRPEGIYVDCTLGGGGHSQWICEALGESGVLVGIDQDDFALEYAKKRLEAYVCQRFFIKSNFASLTKVLESLHLFGIDGILYDLGVSSFQLDDDTRGFSYHHDGPLDMRMNQSANLTAEMVVNDYSPGDLKKILFLYGEEKFAGQIVKSIVKAREIKRITTTLELSEIIKRAYPPQDRHKEKHPSRKTFQAIRLEVNGELKILEDALSQGLEALKPGGRMCVITFHSLEDRVVKHFFKGRANPCTCPPDFPQCMCGKKPELKIISRKPIVPGIDEQEENRRSRSAKLRIIEKLGTGS</sequence>
<feature type="binding site" evidence="6">
    <location>
        <position position="56"/>
    </location>
    <ligand>
        <name>S-adenosyl-L-methionine</name>
        <dbReference type="ChEBI" id="CHEBI:59789"/>
    </ligand>
</feature>
<keyword evidence="2 6" id="KW-0698">rRNA processing</keyword>
<reference evidence="7" key="2">
    <citation type="submission" date="2020-10" db="EMBL/GenBank/DDBJ databases">
        <title>Comparative genomics of the Acetobacterium genus.</title>
        <authorList>
            <person name="Marshall C."/>
            <person name="May H."/>
            <person name="Norman S."/>
        </authorList>
    </citation>
    <scope>NUCLEOTIDE SEQUENCE</scope>
    <source>
        <strain evidence="7">DER-2019</strain>
    </source>
</reference>
<dbReference type="Pfam" id="PF01795">
    <property type="entry name" value="Methyltransf_5"/>
    <property type="match status" value="1"/>
</dbReference>
<keyword evidence="5 6" id="KW-0949">S-adenosyl-L-methionine</keyword>
<dbReference type="InterPro" id="IPR029063">
    <property type="entry name" value="SAM-dependent_MTases_sf"/>
</dbReference>
<dbReference type="Gene3D" id="3.40.50.150">
    <property type="entry name" value="Vaccinia Virus protein VP39"/>
    <property type="match status" value="1"/>
</dbReference>
<comment type="subcellular location">
    <subcellularLocation>
        <location evidence="6">Cytoplasm</location>
    </subcellularLocation>
</comment>
<dbReference type="EMBL" id="WJBD01000001">
    <property type="protein sequence ID" value="MBC3886939.1"/>
    <property type="molecule type" value="Genomic_DNA"/>
</dbReference>
<dbReference type="GO" id="GO:0005737">
    <property type="term" value="C:cytoplasm"/>
    <property type="evidence" value="ECO:0007669"/>
    <property type="project" value="UniProtKB-SubCell"/>
</dbReference>
<feature type="binding site" evidence="6">
    <location>
        <begin position="36"/>
        <end position="38"/>
    </location>
    <ligand>
        <name>S-adenosyl-L-methionine</name>
        <dbReference type="ChEBI" id="CHEBI:59789"/>
    </ligand>
</feature>